<comment type="caution">
    <text evidence="2">The sequence shown here is derived from an EMBL/GenBank/DDBJ whole genome shotgun (WGS) entry which is preliminary data.</text>
</comment>
<feature type="region of interest" description="Disordered" evidence="1">
    <location>
        <begin position="84"/>
        <end position="110"/>
    </location>
</feature>
<dbReference type="Proteomes" id="UP000324222">
    <property type="component" value="Unassembled WGS sequence"/>
</dbReference>
<dbReference type="EMBL" id="VSRR010002658">
    <property type="protein sequence ID" value="MPC32594.1"/>
    <property type="molecule type" value="Genomic_DNA"/>
</dbReference>
<evidence type="ECO:0000313" key="3">
    <source>
        <dbReference type="Proteomes" id="UP000324222"/>
    </source>
</evidence>
<proteinExistence type="predicted"/>
<protein>
    <submittedName>
        <fullName evidence="2">Uncharacterized protein</fullName>
    </submittedName>
</protein>
<evidence type="ECO:0000313" key="2">
    <source>
        <dbReference type="EMBL" id="MPC32594.1"/>
    </source>
</evidence>
<dbReference type="AlphaFoldDB" id="A0A5B7EJ85"/>
<reference evidence="2 3" key="1">
    <citation type="submission" date="2019-05" db="EMBL/GenBank/DDBJ databases">
        <title>Another draft genome of Portunus trituberculatus and its Hox gene families provides insights of decapod evolution.</title>
        <authorList>
            <person name="Jeong J.-H."/>
            <person name="Song I."/>
            <person name="Kim S."/>
            <person name="Choi T."/>
            <person name="Kim D."/>
            <person name="Ryu S."/>
            <person name="Kim W."/>
        </authorList>
    </citation>
    <scope>NUCLEOTIDE SEQUENCE [LARGE SCALE GENOMIC DNA]</scope>
    <source>
        <tissue evidence="2">Muscle</tissue>
    </source>
</reference>
<sequence length="110" mass="12276">MNERKANKLAQREPLGNTHVSLKHVVVLLLGAERLLEHGDVALIVRVLLLQGLHLRGQRKDFLVSLLNLQPGLLQLHHRERNGTLTPFSGSGGRSALQARTTSMWRGAHR</sequence>
<evidence type="ECO:0000256" key="1">
    <source>
        <dbReference type="SAM" id="MobiDB-lite"/>
    </source>
</evidence>
<organism evidence="2 3">
    <name type="scientific">Portunus trituberculatus</name>
    <name type="common">Swimming crab</name>
    <name type="synonym">Neptunus trituberculatus</name>
    <dbReference type="NCBI Taxonomy" id="210409"/>
    <lineage>
        <taxon>Eukaryota</taxon>
        <taxon>Metazoa</taxon>
        <taxon>Ecdysozoa</taxon>
        <taxon>Arthropoda</taxon>
        <taxon>Crustacea</taxon>
        <taxon>Multicrustacea</taxon>
        <taxon>Malacostraca</taxon>
        <taxon>Eumalacostraca</taxon>
        <taxon>Eucarida</taxon>
        <taxon>Decapoda</taxon>
        <taxon>Pleocyemata</taxon>
        <taxon>Brachyura</taxon>
        <taxon>Eubrachyura</taxon>
        <taxon>Portunoidea</taxon>
        <taxon>Portunidae</taxon>
        <taxon>Portuninae</taxon>
        <taxon>Portunus</taxon>
    </lineage>
</organism>
<keyword evidence="3" id="KW-1185">Reference proteome</keyword>
<accession>A0A5B7EJ85</accession>
<name>A0A5B7EJ85_PORTR</name>
<gene>
    <name evidence="2" type="ORF">E2C01_025911</name>
</gene>